<dbReference type="AlphaFoldDB" id="A0A0B7MUX1"/>
<evidence type="ECO:0000313" key="3">
    <source>
        <dbReference type="Proteomes" id="UP000054107"/>
    </source>
</evidence>
<accession>A0A0B7MUX1</accession>
<gene>
    <name evidence="2" type="primary">PARPA_00366.1 scaffold 667</name>
</gene>
<protein>
    <recommendedName>
        <fullName evidence="1">Helitron helicase-like domain-containing protein</fullName>
    </recommendedName>
</protein>
<keyword evidence="3" id="KW-1185">Reference proteome</keyword>
<organism evidence="2 3">
    <name type="scientific">Parasitella parasitica</name>
    <dbReference type="NCBI Taxonomy" id="35722"/>
    <lineage>
        <taxon>Eukaryota</taxon>
        <taxon>Fungi</taxon>
        <taxon>Fungi incertae sedis</taxon>
        <taxon>Mucoromycota</taxon>
        <taxon>Mucoromycotina</taxon>
        <taxon>Mucoromycetes</taxon>
        <taxon>Mucorales</taxon>
        <taxon>Mucorineae</taxon>
        <taxon>Mucoraceae</taxon>
        <taxon>Parasitella</taxon>
    </lineage>
</organism>
<dbReference type="InterPro" id="IPR025476">
    <property type="entry name" value="Helitron_helicase-like"/>
</dbReference>
<dbReference type="OrthoDB" id="2269493at2759"/>
<dbReference type="Proteomes" id="UP000054107">
    <property type="component" value="Unassembled WGS sequence"/>
</dbReference>
<feature type="non-terminal residue" evidence="2">
    <location>
        <position position="664"/>
    </location>
</feature>
<proteinExistence type="predicted"/>
<name>A0A0B7MUX1_9FUNG</name>
<evidence type="ECO:0000313" key="2">
    <source>
        <dbReference type="EMBL" id="CEP07095.1"/>
    </source>
</evidence>
<reference evidence="2 3" key="1">
    <citation type="submission" date="2014-09" db="EMBL/GenBank/DDBJ databases">
        <authorList>
            <person name="Ellenberger Sabrina"/>
        </authorList>
    </citation>
    <scope>NUCLEOTIDE SEQUENCE [LARGE SCALE GENOMIC DNA]</scope>
    <source>
        <strain evidence="2 3">CBS 412.66</strain>
    </source>
</reference>
<dbReference type="STRING" id="35722.A0A0B7MUX1"/>
<dbReference type="Pfam" id="PF14214">
    <property type="entry name" value="Helitron_like_N"/>
    <property type="match status" value="1"/>
</dbReference>
<evidence type="ECO:0000259" key="1">
    <source>
        <dbReference type="Pfam" id="PF14214"/>
    </source>
</evidence>
<feature type="domain" description="Helitron helicase-like" evidence="1">
    <location>
        <begin position="320"/>
        <end position="500"/>
    </location>
</feature>
<dbReference type="EMBL" id="LN718997">
    <property type="protein sequence ID" value="CEP07095.1"/>
    <property type="molecule type" value="Genomic_DNA"/>
</dbReference>
<sequence>MFFAFRVEDRNFSTFANVQKKQIKEFQKFVMKKPNGFCCVCMKIIYPEEQKYRDIPNPLELPCLDWNLTPITKVFQEETKYMVCCSHKKTPQVEFVKFEYPGDRLPELENLNYRERTVLSPIRLMSQITRKSTLHNGVIGHYEMRGALFTTPSYEFAEMAYGGTLGLFYQRGDPAKINKDKVVNAYSALQRTHPLIARYQLPKLTYELVNYHIIQNKKHVGVAQGWTNNFLFANEDTNPQATDVEFNDLLIGRDLRGNMVKYSHPSLLAMVFPYLFTNCKGHYSMMTVDDNARRNSSLMLPEERGGVASATIRGESMVDYAKSRLMLKDRRFAEDPSFLFFMLDVIEKKNIASANRFVVSTKKRLSGNNRLKQKDVFDNTTGKMRKNIVSTVPSQIRSSYTYKRTNFLDLQCIFNNLGAPQLFMTFTCNDKSEDFNNLMDRGQHPWEDPVLFTAHWKRKWQKFFLTYILKHFAGQIGGIKDFSWVMEIQDRGSPHIHLVLWTEKTVQELIDMEVVHTWFPTTERHQDPIMHKLVENLQIHRCNDNYCKRGDPNRKCRFGFPKPVSPVTYMDANQSCTYRRLGNDTWLNNYNPYLLATFQTSMDIQYNNGPQAVRYLAKYLAKDNYEAKIMVKNVHANGQGFYQRPGSVDENTHYKTRIVGAVEA</sequence>